<feature type="non-terminal residue" evidence="1">
    <location>
        <position position="59"/>
    </location>
</feature>
<dbReference type="AlphaFoldDB" id="X1PFJ6"/>
<dbReference type="PROSITE" id="PS51257">
    <property type="entry name" value="PROKAR_LIPOPROTEIN"/>
    <property type="match status" value="1"/>
</dbReference>
<proteinExistence type="predicted"/>
<gene>
    <name evidence="1" type="ORF">S06H3_51623</name>
</gene>
<protein>
    <submittedName>
        <fullName evidence="1">Uncharacterized protein</fullName>
    </submittedName>
</protein>
<reference evidence="1" key="1">
    <citation type="journal article" date="2014" name="Front. Microbiol.">
        <title>High frequency of phylogenetically diverse reductive dehalogenase-homologous genes in deep subseafloor sedimentary metagenomes.</title>
        <authorList>
            <person name="Kawai M."/>
            <person name="Futagami T."/>
            <person name="Toyoda A."/>
            <person name="Takaki Y."/>
            <person name="Nishi S."/>
            <person name="Hori S."/>
            <person name="Arai W."/>
            <person name="Tsubouchi T."/>
            <person name="Morono Y."/>
            <person name="Uchiyama I."/>
            <person name="Ito T."/>
            <person name="Fujiyama A."/>
            <person name="Inagaki F."/>
            <person name="Takami H."/>
        </authorList>
    </citation>
    <scope>NUCLEOTIDE SEQUENCE</scope>
    <source>
        <strain evidence="1">Expedition CK06-06</strain>
    </source>
</reference>
<comment type="caution">
    <text evidence="1">The sequence shown here is derived from an EMBL/GenBank/DDBJ whole genome shotgun (WGS) entry which is preliminary data.</text>
</comment>
<name>X1PFJ6_9ZZZZ</name>
<accession>X1PFJ6</accession>
<evidence type="ECO:0000313" key="1">
    <source>
        <dbReference type="EMBL" id="GAI37805.1"/>
    </source>
</evidence>
<sequence>MKKLIFFIIPVLIISCAKQEKDILARIDGSTLTKAKFVKYIPESEYKKLSDERIKGILR</sequence>
<organism evidence="1">
    <name type="scientific">marine sediment metagenome</name>
    <dbReference type="NCBI Taxonomy" id="412755"/>
    <lineage>
        <taxon>unclassified sequences</taxon>
        <taxon>metagenomes</taxon>
        <taxon>ecological metagenomes</taxon>
    </lineage>
</organism>
<dbReference type="EMBL" id="BARV01032771">
    <property type="protein sequence ID" value="GAI37805.1"/>
    <property type="molecule type" value="Genomic_DNA"/>
</dbReference>